<keyword evidence="2" id="KW-0472">Membrane</keyword>
<dbReference type="RefSeq" id="WP_221424549.1">
    <property type="nucleotide sequence ID" value="NZ_CP081295.1"/>
</dbReference>
<sequence length="339" mass="36278">MQKRSLLLAGFSALALASCGQGEEHSVTERVTTVDAAEAPQADFGFYEAREEGVFSSSPPAPRAAAVPPPPPPAPPRSASSPGDPILPSASAPLPVGMPQVAYTFAYGFRVAPELIRPMQEKHADMCEAKGPQVCRIVSMNSGESEGDYAYGSLQIAIASGEARTFGKALTATSEGMKGELVSSSIQGEDLSKRIVDTEARLRARTVLRDRLMEVLRNRKGTVAELVEAERGVAQVNEEIDQARSWLTEMRGRVAYTTMTLEYEAGTPTEGGFLDPIRGAWGSLAAIFGNLIALLMLLVTVVLPIGLLVWGAIRLFKRLGFSTGIGDDGWTRPEEPKSD</sequence>
<dbReference type="EMBL" id="CP081295">
    <property type="protein sequence ID" value="QZD89041.1"/>
    <property type="molecule type" value="Genomic_DNA"/>
</dbReference>
<evidence type="ECO:0000256" key="2">
    <source>
        <dbReference type="SAM" id="Phobius"/>
    </source>
</evidence>
<protein>
    <submittedName>
        <fullName evidence="5">DUF4349 domain-containing protein</fullName>
    </submittedName>
</protein>
<keyword evidence="6" id="KW-1185">Reference proteome</keyword>
<gene>
    <name evidence="5" type="ORF">K3148_09340</name>
</gene>
<organism evidence="5 6">
    <name type="scientific">Qipengyuania aurantiaca</name>
    <dbReference type="NCBI Taxonomy" id="2867233"/>
    <lineage>
        <taxon>Bacteria</taxon>
        <taxon>Pseudomonadati</taxon>
        <taxon>Pseudomonadota</taxon>
        <taxon>Alphaproteobacteria</taxon>
        <taxon>Sphingomonadales</taxon>
        <taxon>Erythrobacteraceae</taxon>
        <taxon>Qipengyuania</taxon>
    </lineage>
</organism>
<keyword evidence="2" id="KW-1133">Transmembrane helix</keyword>
<feature type="domain" description="DUF4349" evidence="4">
    <location>
        <begin position="100"/>
        <end position="313"/>
    </location>
</feature>
<dbReference type="Proteomes" id="UP000824281">
    <property type="component" value="Chromosome"/>
</dbReference>
<dbReference type="PROSITE" id="PS51257">
    <property type="entry name" value="PROKAR_LIPOPROTEIN"/>
    <property type="match status" value="1"/>
</dbReference>
<feature type="compositionally biased region" description="Pro residues" evidence="1">
    <location>
        <begin position="59"/>
        <end position="76"/>
    </location>
</feature>
<evidence type="ECO:0000259" key="4">
    <source>
        <dbReference type="Pfam" id="PF14257"/>
    </source>
</evidence>
<proteinExistence type="predicted"/>
<feature type="region of interest" description="Disordered" evidence="1">
    <location>
        <begin position="54"/>
        <end position="91"/>
    </location>
</feature>
<reference evidence="5 6" key="1">
    <citation type="submission" date="2021-08" db="EMBL/GenBank/DDBJ databases">
        <title>Comparative Genomics Analysis of the Genus Qipengyuania Reveals Extensive Genetic Diversity and Metabolic Versatility, Including the Description of Fifteen Novel Species.</title>
        <authorList>
            <person name="Liu Y."/>
        </authorList>
    </citation>
    <scope>NUCLEOTIDE SEQUENCE [LARGE SCALE GENOMIC DNA]</scope>
    <source>
        <strain evidence="5 6">1NDH13</strain>
    </source>
</reference>
<evidence type="ECO:0000313" key="6">
    <source>
        <dbReference type="Proteomes" id="UP000824281"/>
    </source>
</evidence>
<feature type="signal peptide" evidence="3">
    <location>
        <begin position="1"/>
        <end position="17"/>
    </location>
</feature>
<feature type="transmembrane region" description="Helical" evidence="2">
    <location>
        <begin position="291"/>
        <end position="313"/>
    </location>
</feature>
<accession>A0ABX8ZJY2</accession>
<dbReference type="InterPro" id="IPR025645">
    <property type="entry name" value="DUF4349"/>
</dbReference>
<feature type="chain" id="PRO_5047428032" evidence="3">
    <location>
        <begin position="18"/>
        <end position="339"/>
    </location>
</feature>
<name>A0ABX8ZJY2_9SPHN</name>
<keyword evidence="3" id="KW-0732">Signal</keyword>
<evidence type="ECO:0000256" key="1">
    <source>
        <dbReference type="SAM" id="MobiDB-lite"/>
    </source>
</evidence>
<keyword evidence="2" id="KW-0812">Transmembrane</keyword>
<dbReference type="Pfam" id="PF14257">
    <property type="entry name" value="DUF4349"/>
    <property type="match status" value="1"/>
</dbReference>
<evidence type="ECO:0000313" key="5">
    <source>
        <dbReference type="EMBL" id="QZD89041.1"/>
    </source>
</evidence>
<evidence type="ECO:0000256" key="3">
    <source>
        <dbReference type="SAM" id="SignalP"/>
    </source>
</evidence>